<organism evidence="3 4">
    <name type="scientific">Streptomyces himalayensis subsp. himalayensis</name>
    <dbReference type="NCBI Taxonomy" id="2756131"/>
    <lineage>
        <taxon>Bacteria</taxon>
        <taxon>Bacillati</taxon>
        <taxon>Actinomycetota</taxon>
        <taxon>Actinomycetes</taxon>
        <taxon>Kitasatosporales</taxon>
        <taxon>Streptomycetaceae</taxon>
        <taxon>Streptomyces</taxon>
        <taxon>Streptomyces himalayensis</taxon>
    </lineage>
</organism>
<dbReference type="AlphaFoldDB" id="A0A7W0DLX7"/>
<dbReference type="Proteomes" id="UP000545761">
    <property type="component" value="Unassembled WGS sequence"/>
</dbReference>
<protein>
    <submittedName>
        <fullName evidence="3">Uncharacterized protein</fullName>
    </submittedName>
</protein>
<feature type="compositionally biased region" description="Polar residues" evidence="1">
    <location>
        <begin position="162"/>
        <end position="174"/>
    </location>
</feature>
<reference evidence="3 4" key="1">
    <citation type="submission" date="2020-07" db="EMBL/GenBank/DDBJ databases">
        <title>Streptomyces isolated from Indian soil.</title>
        <authorList>
            <person name="Mandal S."/>
            <person name="Maiti P.K."/>
        </authorList>
    </citation>
    <scope>NUCLEOTIDE SEQUENCE [LARGE SCALE GENOMIC DNA]</scope>
    <source>
        <strain evidence="3 4">PSKA28</strain>
    </source>
</reference>
<dbReference type="RefSeq" id="WP_181658133.1">
    <property type="nucleotide sequence ID" value="NZ_JACEHE010000008.1"/>
</dbReference>
<feature type="compositionally biased region" description="Low complexity" evidence="1">
    <location>
        <begin position="278"/>
        <end position="291"/>
    </location>
</feature>
<proteinExistence type="predicted"/>
<gene>
    <name evidence="3" type="ORF">H1D24_15470</name>
</gene>
<feature type="compositionally biased region" description="Low complexity" evidence="1">
    <location>
        <begin position="463"/>
        <end position="472"/>
    </location>
</feature>
<evidence type="ECO:0000256" key="1">
    <source>
        <dbReference type="SAM" id="MobiDB-lite"/>
    </source>
</evidence>
<feature type="compositionally biased region" description="Basic and acidic residues" evidence="1">
    <location>
        <begin position="638"/>
        <end position="652"/>
    </location>
</feature>
<feature type="region of interest" description="Disordered" evidence="1">
    <location>
        <begin position="1"/>
        <end position="325"/>
    </location>
</feature>
<feature type="region of interest" description="Disordered" evidence="1">
    <location>
        <begin position="375"/>
        <end position="482"/>
    </location>
</feature>
<keyword evidence="2" id="KW-0812">Transmembrane</keyword>
<feature type="compositionally biased region" description="Low complexity" evidence="1">
    <location>
        <begin position="117"/>
        <end position="134"/>
    </location>
</feature>
<keyword evidence="2" id="KW-0472">Membrane</keyword>
<keyword evidence="2" id="KW-1133">Transmembrane helix</keyword>
<evidence type="ECO:0000256" key="2">
    <source>
        <dbReference type="SAM" id="Phobius"/>
    </source>
</evidence>
<feature type="region of interest" description="Disordered" evidence="1">
    <location>
        <begin position="509"/>
        <end position="537"/>
    </location>
</feature>
<feature type="compositionally biased region" description="Low complexity" evidence="1">
    <location>
        <begin position="73"/>
        <end position="93"/>
    </location>
</feature>
<feature type="region of interest" description="Disordered" evidence="1">
    <location>
        <begin position="638"/>
        <end position="660"/>
    </location>
</feature>
<dbReference type="EMBL" id="JACEHE010000008">
    <property type="protein sequence ID" value="MBA2947160.1"/>
    <property type="molecule type" value="Genomic_DNA"/>
</dbReference>
<feature type="transmembrane region" description="Helical" evidence="2">
    <location>
        <begin position="487"/>
        <end position="508"/>
    </location>
</feature>
<evidence type="ECO:0000313" key="4">
    <source>
        <dbReference type="Proteomes" id="UP000545761"/>
    </source>
</evidence>
<accession>A0A7W0DLX7</accession>
<feature type="compositionally biased region" description="Low complexity" evidence="1">
    <location>
        <begin position="302"/>
        <end position="315"/>
    </location>
</feature>
<evidence type="ECO:0000313" key="3">
    <source>
        <dbReference type="EMBL" id="MBA2947160.1"/>
    </source>
</evidence>
<name>A0A7W0DLX7_9ACTN</name>
<sequence>MTQSGQGEEPRLPAARPVREGIVLPADGSEPLLPGTAGDQTAPAGGRPWGQPWGPEEAPPAPPASATSGYEWGAAAGQASPGAGAPGYPQAGVPGWGAAPGHATSPAAPAPWGLDDAGQPTQQPPTAAAPYPGTHHADPQLPDAQHPGARTPGTHVHGALTPGNQVHRAQTSGAQHPGAQITGTKVPGAEHSEAQIPGARQPGGSPAPLPRANAFPTADQGAAGAGGGQGAPQPPAAGYGGALPPAPPTGFGGALPPTPPTGFGGALPPTPPTGFGGALPAAPGQGTGPQPSHGQATPLPPAGHAAALPPTAHGTPLPPAVDPAEATQYMPPVAGAGAQAGAGSFDEGATQYIPPVVPGALPPEAAADATQYLGRAPRDGAPAGPGPDSEPTQYIAPVPAPPPGAPYGIRPGTPDDRQAPPAEFDSLFRADPEPQGPAATQQLPRFQPPTAPAGHYGAAVPETGGRAAARQAAGGGTSGRTRSKLPLIAAAGIGIAVLGIGAGALLGAGDDTKDDNKTVSATAPADDESASPTADPAKEQAVALDKLLADSNNSRDAVIKAVANVRACNNLGQAATDLRNAAKQRNDLITRLAALSVDKLPNHTKLTTALNNAWKASASADNHYAAWADEVAGKKGCRKGEARSTAHHRAGDRASGTATTEKSKAAALWNTIATTYDLTQRRPYQL</sequence>
<comment type="caution">
    <text evidence="3">The sequence shown here is derived from an EMBL/GenBank/DDBJ whole genome shotgun (WGS) entry which is preliminary data.</text>
</comment>